<dbReference type="FunFam" id="3.40.1010.10:FF:000001">
    <property type="entry name" value="Siroheme synthase"/>
    <property type="match status" value="1"/>
</dbReference>
<keyword evidence="6" id="KW-0949">S-adenosyl-L-methionine</keyword>
<dbReference type="GO" id="GO:0019354">
    <property type="term" value="P:siroheme biosynthetic process"/>
    <property type="evidence" value="ECO:0007669"/>
    <property type="project" value="UniProtKB-UniPathway"/>
</dbReference>
<gene>
    <name evidence="17" type="primary">cobA</name>
    <name evidence="17" type="ORF">C7I55_06605</name>
</gene>
<dbReference type="Gene3D" id="3.30.950.10">
    <property type="entry name" value="Methyltransferase, Cobalt-precorrin-4 Transmethylase, Domain 2"/>
    <property type="match status" value="1"/>
</dbReference>
<dbReference type="Gene3D" id="3.40.50.720">
    <property type="entry name" value="NAD(P)-binding Rossmann-like Domain"/>
    <property type="match status" value="2"/>
</dbReference>
<keyword evidence="7" id="KW-0560">Oxidoreductase</keyword>
<dbReference type="NCBIfam" id="NF004790">
    <property type="entry name" value="PRK06136.1"/>
    <property type="match status" value="1"/>
</dbReference>
<dbReference type="SUPFAM" id="SSF51735">
    <property type="entry name" value="NAD(P)-binding Rossmann-fold domains"/>
    <property type="match status" value="1"/>
</dbReference>
<organism evidence="17 18">
    <name type="scientific">Allosphingosinicella deserti</name>
    <dbReference type="NCBI Taxonomy" id="2116704"/>
    <lineage>
        <taxon>Bacteria</taxon>
        <taxon>Pseudomonadati</taxon>
        <taxon>Pseudomonadota</taxon>
        <taxon>Alphaproteobacteria</taxon>
        <taxon>Sphingomonadales</taxon>
        <taxon>Sphingomonadaceae</taxon>
        <taxon>Allosphingosinicella</taxon>
    </lineage>
</organism>
<keyword evidence="3" id="KW-0169">Cobalamin biosynthesis</keyword>
<dbReference type="UniPathway" id="UPA00262">
    <property type="reaction ID" value="UER00211"/>
</dbReference>
<feature type="domain" description="Tetrapyrrole methylase" evidence="15">
    <location>
        <begin position="211"/>
        <end position="422"/>
    </location>
</feature>
<dbReference type="Pfam" id="PF00590">
    <property type="entry name" value="TP_methylase"/>
    <property type="match status" value="1"/>
</dbReference>
<keyword evidence="9" id="KW-0456">Lyase</keyword>
<evidence type="ECO:0000256" key="11">
    <source>
        <dbReference type="ARBA" id="ARBA00023268"/>
    </source>
</evidence>
<evidence type="ECO:0000256" key="12">
    <source>
        <dbReference type="ARBA" id="ARBA00025705"/>
    </source>
</evidence>
<dbReference type="PANTHER" id="PTHR45790">
    <property type="entry name" value="SIROHEME SYNTHASE-RELATED"/>
    <property type="match status" value="1"/>
</dbReference>
<dbReference type="InterPro" id="IPR012409">
    <property type="entry name" value="Sirohaem_synth"/>
</dbReference>
<comment type="pathway">
    <text evidence="1">Porphyrin-containing compound metabolism; siroheme biosynthesis; sirohydrochlorin from precorrin-2: step 1/1.</text>
</comment>
<dbReference type="Gene3D" id="3.40.1010.10">
    <property type="entry name" value="Cobalt-precorrin-4 Transmethylase, Domain 1"/>
    <property type="match status" value="1"/>
</dbReference>
<comment type="catalytic activity">
    <reaction evidence="13">
        <text>precorrin-2 + NAD(+) = sirohydrochlorin + NADH + 2 H(+)</text>
        <dbReference type="Rhea" id="RHEA:15613"/>
        <dbReference type="ChEBI" id="CHEBI:15378"/>
        <dbReference type="ChEBI" id="CHEBI:57540"/>
        <dbReference type="ChEBI" id="CHEBI:57945"/>
        <dbReference type="ChEBI" id="CHEBI:58351"/>
        <dbReference type="ChEBI" id="CHEBI:58827"/>
        <dbReference type="EC" id="1.3.1.76"/>
    </reaction>
</comment>
<dbReference type="InterPro" id="IPR036291">
    <property type="entry name" value="NAD(P)-bd_dom_sf"/>
</dbReference>
<comment type="pathway">
    <text evidence="12">Porphyrin-containing compound metabolism; siroheme biosynthesis; precorrin-2 from uroporphyrinogen III: step 1/1.</text>
</comment>
<protein>
    <submittedName>
        <fullName evidence="17">Uroporphyrinogen-III C-methyltransferase</fullName>
    </submittedName>
</protein>
<dbReference type="Gene3D" id="3.30.160.110">
    <property type="entry name" value="Siroheme synthase, domain 2"/>
    <property type="match status" value="1"/>
</dbReference>
<keyword evidence="11" id="KW-0511">Multifunctional enzyme</keyword>
<dbReference type="InterPro" id="IPR019478">
    <property type="entry name" value="Sirohaem_synthase_dimer_dom"/>
</dbReference>
<dbReference type="GO" id="GO:0032259">
    <property type="term" value="P:methylation"/>
    <property type="evidence" value="ECO:0007669"/>
    <property type="project" value="UniProtKB-KW"/>
</dbReference>
<evidence type="ECO:0000256" key="3">
    <source>
        <dbReference type="ARBA" id="ARBA00022573"/>
    </source>
</evidence>
<evidence type="ECO:0000256" key="13">
    <source>
        <dbReference type="ARBA" id="ARBA00047561"/>
    </source>
</evidence>
<accession>A0A2P7QVD0</accession>
<evidence type="ECO:0000256" key="10">
    <source>
        <dbReference type="ARBA" id="ARBA00023244"/>
    </source>
</evidence>
<feature type="active site" description="Proton acceptor" evidence="14">
    <location>
        <position position="241"/>
    </location>
</feature>
<dbReference type="GO" id="GO:0043115">
    <property type="term" value="F:precorrin-2 dehydrogenase activity"/>
    <property type="evidence" value="ECO:0007669"/>
    <property type="project" value="UniProtKB-EC"/>
</dbReference>
<name>A0A2P7QVD0_9SPHN</name>
<dbReference type="NCBIfam" id="NF007922">
    <property type="entry name" value="PRK10637.1"/>
    <property type="match status" value="1"/>
</dbReference>
<dbReference type="Proteomes" id="UP000241167">
    <property type="component" value="Unassembled WGS sequence"/>
</dbReference>
<reference evidence="17 18" key="1">
    <citation type="submission" date="2018-03" db="EMBL/GenBank/DDBJ databases">
        <title>The draft genome of Sphingosinicella sp. GL-C-18.</title>
        <authorList>
            <person name="Liu L."/>
            <person name="Li L."/>
            <person name="Liang L."/>
            <person name="Zhang X."/>
            <person name="Wang T."/>
        </authorList>
    </citation>
    <scope>NUCLEOTIDE SEQUENCE [LARGE SCALE GENOMIC DNA]</scope>
    <source>
        <strain evidence="17 18">GL-C-18</strain>
    </source>
</reference>
<dbReference type="InterPro" id="IPR006366">
    <property type="entry name" value="CobA/CysG_C"/>
</dbReference>
<dbReference type="InterPro" id="IPR035996">
    <property type="entry name" value="4pyrrol_Methylase_sf"/>
</dbReference>
<dbReference type="PROSITE" id="PS00839">
    <property type="entry name" value="SUMT_1"/>
    <property type="match status" value="1"/>
</dbReference>
<evidence type="ECO:0000256" key="9">
    <source>
        <dbReference type="ARBA" id="ARBA00023239"/>
    </source>
</evidence>
<dbReference type="InterPro" id="IPR006367">
    <property type="entry name" value="Sirohaem_synthase_N"/>
</dbReference>
<dbReference type="GO" id="GO:0004851">
    <property type="term" value="F:uroporphyrin-III C-methyltransferase activity"/>
    <property type="evidence" value="ECO:0007669"/>
    <property type="project" value="InterPro"/>
</dbReference>
<dbReference type="PIRSF" id="PIRSF036426">
    <property type="entry name" value="Sirohaem_synth"/>
    <property type="match status" value="1"/>
</dbReference>
<dbReference type="GO" id="GO:0051266">
    <property type="term" value="F:sirohydrochlorin ferrochelatase activity"/>
    <property type="evidence" value="ECO:0007669"/>
    <property type="project" value="InterPro"/>
</dbReference>
<feature type="domain" description="Sirohaem synthase dimerisation" evidence="16">
    <location>
        <begin position="148"/>
        <end position="181"/>
    </location>
</feature>
<evidence type="ECO:0000256" key="6">
    <source>
        <dbReference type="ARBA" id="ARBA00022691"/>
    </source>
</evidence>
<keyword evidence="4 17" id="KW-0489">Methyltransferase</keyword>
<dbReference type="NCBIfam" id="TIGR01470">
    <property type="entry name" value="cysG_Nterm"/>
    <property type="match status" value="1"/>
</dbReference>
<evidence type="ECO:0000256" key="14">
    <source>
        <dbReference type="PIRSR" id="PIRSR036426-1"/>
    </source>
</evidence>
<dbReference type="InterPro" id="IPR014777">
    <property type="entry name" value="4pyrrole_Mease_sub1"/>
</dbReference>
<sequence>MMSDERTPIETPARIAPLPNLPVFHKLTGRKVVVVGASEGAAWKVELLQAAGADVVQLTDTWVPGDLQGAALAIADMPDRKEALRFVTAARAAGAPVNIIDQTDLCDFTFGTIVNRAPVVLAISTDGAAPMLGQSIRSRIESVLPLGLSAWAKAAAEWRPLLKARIPDFGARRGFWQRFTDAAWRGVDRTPSAEDFEALVADTPAARVGSVTLVGAGPGDPELLTLKAVRALQNATVILYDQLVTPEVLELARREAKRLAVGKTGHGPSCSQSEINRTIVELALAGETVVRLKGGDPLIFGRATEEIDACKAAGVPVSIVPGISAAQGAAASLGISLTERNTARRIQFVTGHGADGKLPADIDWGAMADRKATTVLYMPRKTLGEFVRKALAKGLDPATPAVAVANASRADEARVGGTIATIDDLAQALTPGAPVTVLIGWVARDLAEIPSPLSAELIAFPRAIAS</sequence>
<evidence type="ECO:0000256" key="7">
    <source>
        <dbReference type="ARBA" id="ARBA00023002"/>
    </source>
</evidence>
<keyword evidence="8" id="KW-0520">NAD</keyword>
<comment type="similarity">
    <text evidence="2">Belongs to the precorrin methyltransferase family.</text>
</comment>
<evidence type="ECO:0000256" key="1">
    <source>
        <dbReference type="ARBA" id="ARBA00005010"/>
    </source>
</evidence>
<evidence type="ECO:0000313" key="17">
    <source>
        <dbReference type="EMBL" id="PSJ41927.1"/>
    </source>
</evidence>
<evidence type="ECO:0000259" key="15">
    <source>
        <dbReference type="Pfam" id="PF00590"/>
    </source>
</evidence>
<dbReference type="InterPro" id="IPR000878">
    <property type="entry name" value="4pyrrol_Mease"/>
</dbReference>
<dbReference type="InterPro" id="IPR014776">
    <property type="entry name" value="4pyrrole_Mease_sub2"/>
</dbReference>
<keyword evidence="18" id="KW-1185">Reference proteome</keyword>
<dbReference type="PANTHER" id="PTHR45790:SF3">
    <property type="entry name" value="S-ADENOSYL-L-METHIONINE-DEPENDENT UROPORPHYRINOGEN III METHYLTRANSFERASE, CHLOROPLASTIC"/>
    <property type="match status" value="1"/>
</dbReference>
<evidence type="ECO:0000256" key="4">
    <source>
        <dbReference type="ARBA" id="ARBA00022603"/>
    </source>
</evidence>
<evidence type="ECO:0000256" key="5">
    <source>
        <dbReference type="ARBA" id="ARBA00022679"/>
    </source>
</evidence>
<keyword evidence="5 17" id="KW-0808">Transferase</keyword>
<dbReference type="InterPro" id="IPR003043">
    <property type="entry name" value="Uropor_MeTrfase_CS"/>
</dbReference>
<dbReference type="SUPFAM" id="SSF75615">
    <property type="entry name" value="Siroheme synthase middle domains-like"/>
    <property type="match status" value="1"/>
</dbReference>
<dbReference type="Pfam" id="PF10414">
    <property type="entry name" value="CysG_dimeriser"/>
    <property type="match status" value="1"/>
</dbReference>
<dbReference type="InterPro" id="IPR050161">
    <property type="entry name" value="Siro_Cobalamin_biosynth"/>
</dbReference>
<evidence type="ECO:0000313" key="18">
    <source>
        <dbReference type="Proteomes" id="UP000241167"/>
    </source>
</evidence>
<dbReference type="AlphaFoldDB" id="A0A2P7QVD0"/>
<proteinExistence type="inferred from homology"/>
<dbReference type="GO" id="GO:0009236">
    <property type="term" value="P:cobalamin biosynthetic process"/>
    <property type="evidence" value="ECO:0007669"/>
    <property type="project" value="UniProtKB-KW"/>
</dbReference>
<dbReference type="SUPFAM" id="SSF53790">
    <property type="entry name" value="Tetrapyrrole methylase"/>
    <property type="match status" value="1"/>
</dbReference>
<dbReference type="Pfam" id="PF13241">
    <property type="entry name" value="NAD_binding_7"/>
    <property type="match status" value="1"/>
</dbReference>
<dbReference type="NCBIfam" id="TIGR01469">
    <property type="entry name" value="cobA_cysG_Cterm"/>
    <property type="match status" value="1"/>
</dbReference>
<feature type="active site" description="Proton donor" evidence="14">
    <location>
        <position position="263"/>
    </location>
</feature>
<evidence type="ECO:0000256" key="2">
    <source>
        <dbReference type="ARBA" id="ARBA00005879"/>
    </source>
</evidence>
<evidence type="ECO:0000256" key="8">
    <source>
        <dbReference type="ARBA" id="ARBA00023027"/>
    </source>
</evidence>
<evidence type="ECO:0000259" key="16">
    <source>
        <dbReference type="Pfam" id="PF10414"/>
    </source>
</evidence>
<keyword evidence="10" id="KW-0627">Porphyrin biosynthesis</keyword>
<dbReference type="CDD" id="cd11642">
    <property type="entry name" value="SUMT"/>
    <property type="match status" value="1"/>
</dbReference>
<dbReference type="GO" id="GO:0051287">
    <property type="term" value="F:NAD binding"/>
    <property type="evidence" value="ECO:0007669"/>
    <property type="project" value="InterPro"/>
</dbReference>
<comment type="caution">
    <text evidence="17">The sequence shown here is derived from an EMBL/GenBank/DDBJ whole genome shotgun (WGS) entry which is preliminary data.</text>
</comment>
<dbReference type="EMBL" id="PXYI01000002">
    <property type="protein sequence ID" value="PSJ41927.1"/>
    <property type="molecule type" value="Genomic_DNA"/>
</dbReference>